<organism evidence="2 3">
    <name type="scientific">Arthrobacter sunyaminii</name>
    <dbReference type="NCBI Taxonomy" id="2816859"/>
    <lineage>
        <taxon>Bacteria</taxon>
        <taxon>Bacillati</taxon>
        <taxon>Actinomycetota</taxon>
        <taxon>Actinomycetes</taxon>
        <taxon>Micrococcales</taxon>
        <taxon>Micrococcaceae</taxon>
        <taxon>Arthrobacter</taxon>
    </lineage>
</organism>
<keyword evidence="1" id="KW-1133">Transmembrane helix</keyword>
<gene>
    <name evidence="2" type="ORF">KG104_11060</name>
</gene>
<dbReference type="RefSeq" id="WP_104161252.1">
    <property type="nucleotide sequence ID" value="NZ_CP076456.1"/>
</dbReference>
<feature type="transmembrane region" description="Helical" evidence="1">
    <location>
        <begin position="182"/>
        <end position="201"/>
    </location>
</feature>
<keyword evidence="3" id="KW-1185">Reference proteome</keyword>
<feature type="transmembrane region" description="Helical" evidence="1">
    <location>
        <begin position="312"/>
        <end position="331"/>
    </location>
</feature>
<evidence type="ECO:0000313" key="2">
    <source>
        <dbReference type="EMBL" id="QWQ35062.1"/>
    </source>
</evidence>
<feature type="transmembrane region" description="Helical" evidence="1">
    <location>
        <begin position="248"/>
        <end position="266"/>
    </location>
</feature>
<feature type="transmembrane region" description="Helical" evidence="1">
    <location>
        <begin position="208"/>
        <end position="228"/>
    </location>
</feature>
<evidence type="ECO:0000256" key="1">
    <source>
        <dbReference type="SAM" id="Phobius"/>
    </source>
</evidence>
<feature type="transmembrane region" description="Helical" evidence="1">
    <location>
        <begin position="123"/>
        <end position="145"/>
    </location>
</feature>
<sequence length="342" mass="36531">MNTSASELETTYQRALSAYPRRWREEQGDEFIGVLLDVARSEHRSAPTASELLNIVGSGLIARAMHLLGRVSRTRRSVLAFTATVLTFYLAVTMMLLGEWGPWVRPGTLRWRPTGQGFTEQALSLGPFTTGASLIYLLLIAAFLCTLLQRTALRRSLFLSAAAGAPLVSLAGQLTGTLAPPLHTMLTLSFLAIVALVGTPPATRPGRVLLAAAAVCFTSAGTALAVFRLSGEQALFFYNPLSVAPVDAHTLTLAAAASMLVVVVLLLSTTRQLPWTTIVVVMFAPAIAFLWSGPLAGYAPVLPPGQSGLWQWNTPLLISALSAGAITALILRPFKKKTLRPA</sequence>
<keyword evidence="1" id="KW-0812">Transmembrane</keyword>
<keyword evidence="1" id="KW-0472">Membrane</keyword>
<evidence type="ECO:0000313" key="3">
    <source>
        <dbReference type="Proteomes" id="UP000680588"/>
    </source>
</evidence>
<accession>A0A975PE34</accession>
<dbReference type="AlphaFoldDB" id="A0A975PE34"/>
<feature type="transmembrane region" description="Helical" evidence="1">
    <location>
        <begin position="157"/>
        <end position="176"/>
    </location>
</feature>
<dbReference type="KEGG" id="asun:KG104_11060"/>
<reference evidence="2" key="1">
    <citation type="submission" date="2021-06" db="EMBL/GenBank/DDBJ databases">
        <title>Novel species in genus Arthrobacter.</title>
        <authorList>
            <person name="Zhang G."/>
        </authorList>
    </citation>
    <scope>NUCLEOTIDE SEQUENCE</scope>
    <source>
        <strain evidence="2">Zg-ZUI122</strain>
    </source>
</reference>
<proteinExistence type="predicted"/>
<protein>
    <submittedName>
        <fullName evidence="2">Uncharacterized protein</fullName>
    </submittedName>
</protein>
<dbReference type="EMBL" id="CP076456">
    <property type="protein sequence ID" value="QWQ35062.1"/>
    <property type="molecule type" value="Genomic_DNA"/>
</dbReference>
<dbReference type="Proteomes" id="UP000680588">
    <property type="component" value="Chromosome"/>
</dbReference>
<name>A0A975PE34_9MICC</name>
<feature type="transmembrane region" description="Helical" evidence="1">
    <location>
        <begin position="78"/>
        <end position="103"/>
    </location>
</feature>
<feature type="transmembrane region" description="Helical" evidence="1">
    <location>
        <begin position="273"/>
        <end position="292"/>
    </location>
</feature>